<dbReference type="GO" id="GO:0004565">
    <property type="term" value="F:beta-galactosidase activity"/>
    <property type="evidence" value="ECO:0007669"/>
    <property type="project" value="UniProtKB-EC"/>
</dbReference>
<dbReference type="SUPFAM" id="SSF51011">
    <property type="entry name" value="Glycosyl hydrolase domain"/>
    <property type="match status" value="1"/>
</dbReference>
<evidence type="ECO:0000256" key="8">
    <source>
        <dbReference type="PIRNR" id="PIRNR001084"/>
    </source>
</evidence>
<evidence type="ECO:0000256" key="2">
    <source>
        <dbReference type="ARBA" id="ARBA00005940"/>
    </source>
</evidence>
<feature type="active site" description="Proton donor" evidence="9">
    <location>
        <position position="141"/>
    </location>
</feature>
<keyword evidence="4" id="KW-0479">Metal-binding</keyword>
<dbReference type="SUPFAM" id="SSF52317">
    <property type="entry name" value="Class I glutamine amidotransferase-like"/>
    <property type="match status" value="1"/>
</dbReference>
<evidence type="ECO:0000256" key="7">
    <source>
        <dbReference type="ARBA" id="ARBA00023295"/>
    </source>
</evidence>
<evidence type="ECO:0000256" key="1">
    <source>
        <dbReference type="ARBA" id="ARBA00001412"/>
    </source>
</evidence>
<evidence type="ECO:0000256" key="4">
    <source>
        <dbReference type="ARBA" id="ARBA00022723"/>
    </source>
</evidence>
<dbReference type="InterPro" id="IPR013780">
    <property type="entry name" value="Glyco_hydro_b"/>
</dbReference>
<evidence type="ECO:0000259" key="12">
    <source>
        <dbReference type="Pfam" id="PF08532"/>
    </source>
</evidence>
<dbReference type="Gene3D" id="2.60.40.1180">
    <property type="entry name" value="Golgi alpha-mannosidase II"/>
    <property type="match status" value="1"/>
</dbReference>
<evidence type="ECO:0000256" key="6">
    <source>
        <dbReference type="ARBA" id="ARBA00022833"/>
    </source>
</evidence>
<dbReference type="CDD" id="cd03143">
    <property type="entry name" value="A4_beta-galactosidase_middle_domain"/>
    <property type="match status" value="1"/>
</dbReference>
<dbReference type="EMBL" id="FMJD01000008">
    <property type="protein sequence ID" value="SCM76839.1"/>
    <property type="molecule type" value="Genomic_DNA"/>
</dbReference>
<dbReference type="AlphaFoldDB" id="A0A212LHH9"/>
<dbReference type="InterPro" id="IPR013738">
    <property type="entry name" value="Beta_galactosidase_Trimer"/>
</dbReference>
<sequence>MLGVCYYPEHWHESRWQRDAARMREIGITHVRIGEFAWSRIEPARDSFDFGWLDRAMEVLAGAGLKIILGTPTATPPKWLVDECPDILPVDVEGRVRGFGSRRHYTFSSERWWKESARIVEALARRYGCHPGVVGWQTDNEFGCHGTTLSWGPEDLGAFRDWLRRRYQSTDQLNAAWNSVFWSMEVGSFDEVTLPNLTVTDANPSARMDFWRFASEQVAAYNAAQAEIIRRHSPGRWVTHNFMGFFADFDHFAAADSMDIAAWDSYPTGFLEVFPFSEAERTRWAETSHPDVAPFNHDLYRAVGRGRFCVMEQQAGPVNWAPWNAVPKPGMVRLWTLEALAHGAELVSYFRWRQATTAQEQMHSGLNLPGLDELSPGGKEVAAVAPEIAALGELPPVEPARVAIVMDYPSHWAAAIQPLAADFRPMELTFRWYEALRRRGLDVDFIRPGNALDAYDLVVVPTLSEVDAAMEASLSAFGGVALIGPRTGCRDRAFAIPDNLPPGPLADLTGNRIIQVATLRPGLGHPVTGDVTGAAVRWREHAETTATVLGRFADGGPALTRKGGVFHLLCWPDGDLLEAAIGQAVTAARLPVLALPEHVRIRRRGPLTFAFNYGDEPWPLPEAGDLILGDPLVAPRSVAIWRSRPR</sequence>
<evidence type="ECO:0000256" key="10">
    <source>
        <dbReference type="PIRSR" id="PIRSR001084-2"/>
    </source>
</evidence>
<dbReference type="RefSeq" id="WP_288196889.1">
    <property type="nucleotide sequence ID" value="NZ_LT608334.1"/>
</dbReference>
<protein>
    <recommendedName>
        <fullName evidence="3 8">Beta-galactosidase</fullName>
        <shortName evidence="8">Beta-gal</shortName>
        <ecNumber evidence="3 8">3.2.1.23</ecNumber>
    </recommendedName>
</protein>
<feature type="active site" description="Nucleophile" evidence="9">
    <location>
        <position position="312"/>
    </location>
</feature>
<keyword evidence="7 8" id="KW-0326">Glycosidase</keyword>
<dbReference type="PANTHER" id="PTHR36447">
    <property type="entry name" value="BETA-GALACTOSIDASE GANA"/>
    <property type="match status" value="1"/>
</dbReference>
<dbReference type="Pfam" id="PF08532">
    <property type="entry name" value="Glyco_hydro_42M"/>
    <property type="match status" value="1"/>
</dbReference>
<comment type="similarity">
    <text evidence="2 8">Belongs to the glycosyl hydrolase 42 family.</text>
</comment>
<evidence type="ECO:0000256" key="5">
    <source>
        <dbReference type="ARBA" id="ARBA00022801"/>
    </source>
</evidence>
<evidence type="ECO:0000313" key="13">
    <source>
        <dbReference type="EMBL" id="SCM76839.1"/>
    </source>
</evidence>
<evidence type="ECO:0000256" key="3">
    <source>
        <dbReference type="ARBA" id="ARBA00012756"/>
    </source>
</evidence>
<dbReference type="PIRSF" id="PIRSF001084">
    <property type="entry name" value="B-galactosidase"/>
    <property type="match status" value="1"/>
</dbReference>
<reference evidence="13" key="1">
    <citation type="submission" date="2016-08" db="EMBL/GenBank/DDBJ databases">
        <authorList>
            <person name="Seilhamer J.J."/>
        </authorList>
    </citation>
    <scope>NUCLEOTIDE SEQUENCE</scope>
    <source>
        <strain evidence="13">86</strain>
    </source>
</reference>
<organism evidence="13">
    <name type="scientific">uncultured Pleomorphomonas sp</name>
    <dbReference type="NCBI Taxonomy" id="442121"/>
    <lineage>
        <taxon>Bacteria</taxon>
        <taxon>Pseudomonadati</taxon>
        <taxon>Pseudomonadota</taxon>
        <taxon>Alphaproteobacteria</taxon>
        <taxon>Hyphomicrobiales</taxon>
        <taxon>Pleomorphomonadaceae</taxon>
        <taxon>Pleomorphomonas</taxon>
        <taxon>environmental samples</taxon>
    </lineage>
</organism>
<dbReference type="InterPro" id="IPR013529">
    <property type="entry name" value="Glyco_hydro_42_N"/>
</dbReference>
<gene>
    <name evidence="13" type="primary">bgaA</name>
    <name evidence="13" type="ORF">KL86PLE_40644</name>
</gene>
<dbReference type="GO" id="GO:0046872">
    <property type="term" value="F:metal ion binding"/>
    <property type="evidence" value="ECO:0007669"/>
    <property type="project" value="UniProtKB-KW"/>
</dbReference>
<dbReference type="Gene3D" id="3.40.50.880">
    <property type="match status" value="1"/>
</dbReference>
<name>A0A212LHH9_9HYPH</name>
<dbReference type="Gene3D" id="3.20.20.80">
    <property type="entry name" value="Glycosidases"/>
    <property type="match status" value="1"/>
</dbReference>
<feature type="domain" description="Beta-galactosidase trimerisation" evidence="12">
    <location>
        <begin position="400"/>
        <end position="590"/>
    </location>
</feature>
<dbReference type="PANTHER" id="PTHR36447:SF2">
    <property type="entry name" value="BETA-GALACTOSIDASE YESZ"/>
    <property type="match status" value="1"/>
</dbReference>
<feature type="domain" description="Glycoside hydrolase family 42 N-terminal" evidence="11">
    <location>
        <begin position="5"/>
        <end position="390"/>
    </location>
</feature>
<dbReference type="SUPFAM" id="SSF51445">
    <property type="entry name" value="(Trans)glycosidases"/>
    <property type="match status" value="1"/>
</dbReference>
<feature type="binding site" evidence="10">
    <location>
        <position position="140"/>
    </location>
    <ligand>
        <name>substrate</name>
    </ligand>
</feature>
<keyword evidence="6" id="KW-0862">Zinc</keyword>
<dbReference type="Pfam" id="PF02449">
    <property type="entry name" value="Glyco_hydro_42"/>
    <property type="match status" value="1"/>
</dbReference>
<dbReference type="InterPro" id="IPR017853">
    <property type="entry name" value="GH"/>
</dbReference>
<evidence type="ECO:0000259" key="11">
    <source>
        <dbReference type="Pfam" id="PF02449"/>
    </source>
</evidence>
<keyword evidence="5 8" id="KW-0378">Hydrolase</keyword>
<dbReference type="GO" id="GO:0009341">
    <property type="term" value="C:beta-galactosidase complex"/>
    <property type="evidence" value="ECO:0007669"/>
    <property type="project" value="InterPro"/>
</dbReference>
<comment type="catalytic activity">
    <reaction evidence="1 8">
        <text>Hydrolysis of terminal non-reducing beta-D-galactose residues in beta-D-galactosides.</text>
        <dbReference type="EC" id="3.2.1.23"/>
    </reaction>
</comment>
<dbReference type="EC" id="3.2.1.23" evidence="3 8"/>
<feature type="binding site" evidence="10">
    <location>
        <position position="320"/>
    </location>
    <ligand>
        <name>substrate</name>
    </ligand>
</feature>
<accession>A0A212LHH9</accession>
<dbReference type="InterPro" id="IPR003476">
    <property type="entry name" value="Glyco_hydro_42"/>
</dbReference>
<dbReference type="GO" id="GO:0005975">
    <property type="term" value="P:carbohydrate metabolic process"/>
    <property type="evidence" value="ECO:0007669"/>
    <property type="project" value="InterPro"/>
</dbReference>
<evidence type="ECO:0000256" key="9">
    <source>
        <dbReference type="PIRSR" id="PIRSR001084-1"/>
    </source>
</evidence>
<dbReference type="InterPro" id="IPR029062">
    <property type="entry name" value="Class_I_gatase-like"/>
</dbReference>
<feature type="binding site" evidence="10">
    <location>
        <position position="102"/>
    </location>
    <ligand>
        <name>substrate</name>
    </ligand>
</feature>
<proteinExistence type="inferred from homology"/>